<dbReference type="AlphaFoldDB" id="A0A7I8KF64"/>
<evidence type="ECO:0000313" key="3">
    <source>
        <dbReference type="Proteomes" id="UP000663760"/>
    </source>
</evidence>
<dbReference type="EMBL" id="LR746268">
    <property type="protein sequence ID" value="CAA7395886.1"/>
    <property type="molecule type" value="Genomic_DNA"/>
</dbReference>
<reference evidence="2" key="1">
    <citation type="submission" date="2020-02" db="EMBL/GenBank/DDBJ databases">
        <authorList>
            <person name="Scholz U."/>
            <person name="Mascher M."/>
            <person name="Fiebig A."/>
        </authorList>
    </citation>
    <scope>NUCLEOTIDE SEQUENCE</scope>
</reference>
<proteinExistence type="predicted"/>
<accession>A0A7I8KF64</accession>
<organism evidence="2 3">
    <name type="scientific">Spirodela intermedia</name>
    <name type="common">Intermediate duckweed</name>
    <dbReference type="NCBI Taxonomy" id="51605"/>
    <lineage>
        <taxon>Eukaryota</taxon>
        <taxon>Viridiplantae</taxon>
        <taxon>Streptophyta</taxon>
        <taxon>Embryophyta</taxon>
        <taxon>Tracheophyta</taxon>
        <taxon>Spermatophyta</taxon>
        <taxon>Magnoliopsida</taxon>
        <taxon>Liliopsida</taxon>
        <taxon>Araceae</taxon>
        <taxon>Lemnoideae</taxon>
        <taxon>Spirodela</taxon>
    </lineage>
</organism>
<evidence type="ECO:0000313" key="2">
    <source>
        <dbReference type="EMBL" id="CAA7395886.1"/>
    </source>
</evidence>
<name>A0A7I8KF64_SPIIN</name>
<feature type="compositionally biased region" description="Basic and acidic residues" evidence="1">
    <location>
        <begin position="34"/>
        <end position="43"/>
    </location>
</feature>
<feature type="compositionally biased region" description="Gly residues" evidence="1">
    <location>
        <begin position="13"/>
        <end position="26"/>
    </location>
</feature>
<feature type="region of interest" description="Disordered" evidence="1">
    <location>
        <begin position="1"/>
        <end position="43"/>
    </location>
</feature>
<sequence length="43" mass="4443">MSDSREKRTAPGSGSGSGSVGGGGSTKFGLGTSFDDHKHIFWR</sequence>
<evidence type="ECO:0000256" key="1">
    <source>
        <dbReference type="SAM" id="MobiDB-lite"/>
    </source>
</evidence>
<keyword evidence="3" id="KW-1185">Reference proteome</keyword>
<gene>
    <name evidence="2" type="ORF">SI8410_05006549</name>
</gene>
<protein>
    <submittedName>
        <fullName evidence="2">Uncharacterized protein</fullName>
    </submittedName>
</protein>
<dbReference type="Proteomes" id="UP000663760">
    <property type="component" value="Chromosome 5"/>
</dbReference>